<evidence type="ECO:0000313" key="2">
    <source>
        <dbReference type="Proteomes" id="UP001159329"/>
    </source>
</evidence>
<comment type="caution">
    <text evidence="1">The sequence shown here is derived from an EMBL/GenBank/DDBJ whole genome shotgun (WGS) entry which is preliminary data.</text>
</comment>
<name>A0AA42LDW5_9GAMM</name>
<reference evidence="1" key="1">
    <citation type="submission" date="2022-09" db="EMBL/GenBank/DDBJ databases">
        <title>Intensive care unit water sources are persistently colonized with multi-drug resistant bacteria and are the site of extensive horizontal gene transfer of antibiotic resistance genes.</title>
        <authorList>
            <person name="Diorio-Toth L."/>
        </authorList>
    </citation>
    <scope>NUCLEOTIDE SEQUENCE</scope>
    <source>
        <strain evidence="1">GD04005</strain>
    </source>
</reference>
<dbReference type="Proteomes" id="UP001159329">
    <property type="component" value="Unassembled WGS sequence"/>
</dbReference>
<proteinExistence type="predicted"/>
<dbReference type="AlphaFoldDB" id="A0AA42LDW5"/>
<gene>
    <name evidence="1" type="ORF">N7644_04205</name>
</gene>
<sequence>MSDIAFTQSSKYIKKSQLFNGKLVVKVLFENIQDSNVWKDSLPIKENVTFKYATAVDVADDLKLKRREGCSQLKKISHYELGKNLIICIDSDYNYIGSIMRSIINNTDFNYFIYDYVFETIVNSKENLIYYEQYVVEHMASLIYSHASDMKDKAPWIFDFYAKFSNLIFKHLLQLIYHDVILHQDLKINQKGFKVFWNKINKILDIPSNKKVNFSQFFQSRIWKDIELEVEKLEKEMEIIFLNHNRKIEFELILSKIKNFNINEKTIYNFFMGHNLESLLKNILVKYFDIIYEDEICFKCVDLPSENSRVRRRELENSKIYQETSLYRRNLGEHEFFSQTFERLKNLY</sequence>
<evidence type="ECO:0000313" key="1">
    <source>
        <dbReference type="EMBL" id="MDH0562882.1"/>
    </source>
</evidence>
<organism evidence="1 2">
    <name type="scientific">Acinetobacter courvalinii</name>
    <dbReference type="NCBI Taxonomy" id="280147"/>
    <lineage>
        <taxon>Bacteria</taxon>
        <taxon>Pseudomonadati</taxon>
        <taxon>Pseudomonadota</taxon>
        <taxon>Gammaproteobacteria</taxon>
        <taxon>Moraxellales</taxon>
        <taxon>Moraxellaceae</taxon>
        <taxon>Acinetobacter</taxon>
    </lineage>
</organism>
<protein>
    <recommendedName>
        <fullName evidence="3">DUF4435 domain-containing protein</fullName>
    </recommendedName>
</protein>
<dbReference type="EMBL" id="JAOEEO010000001">
    <property type="protein sequence ID" value="MDH0562882.1"/>
    <property type="molecule type" value="Genomic_DNA"/>
</dbReference>
<evidence type="ECO:0008006" key="3">
    <source>
        <dbReference type="Google" id="ProtNLM"/>
    </source>
</evidence>
<accession>A0AA42LDW5</accession>
<dbReference type="RefSeq" id="WP_279694528.1">
    <property type="nucleotide sequence ID" value="NZ_JAOEEO010000001.1"/>
</dbReference>